<dbReference type="EMBL" id="AP023321">
    <property type="protein sequence ID" value="BCI60020.1"/>
    <property type="molecule type" value="Genomic_DNA"/>
</dbReference>
<keyword evidence="2" id="KW-1185">Reference proteome</keyword>
<evidence type="ECO:0000313" key="2">
    <source>
        <dbReference type="Proteomes" id="UP000593890"/>
    </source>
</evidence>
<proteinExistence type="predicted"/>
<protein>
    <recommendedName>
        <fullName evidence="3">ATPase</fullName>
    </recommendedName>
</protein>
<dbReference type="AlphaFoldDB" id="A0A7I8CZS7"/>
<accession>A0A7I8CZS7</accession>
<dbReference type="KEGG" id="sman:C12CBH8_06590"/>
<reference evidence="2" key="1">
    <citation type="submission" date="2020-07" db="EMBL/GenBank/DDBJ databases">
        <title>Complete genome sequencing of Clostridia bacterium strain 12CBH8.</title>
        <authorList>
            <person name="Sakamoto M."/>
            <person name="Murakami T."/>
            <person name="Mori H."/>
        </authorList>
    </citation>
    <scope>NUCLEOTIDE SEQUENCE [LARGE SCALE GENOMIC DNA]</scope>
    <source>
        <strain evidence="2">12CBH8</strain>
    </source>
</reference>
<sequence>MTVDELLDQIDELMEKAFNFPLSGGKCVVDSERVQEIVDDIRLNLPQEIRQARAIVADRGDIIATARREGEGIVRAAEERARSLVAQEEITKQAQQKATEILSQAQLKAREMRKAANDYVDELMKRTDEALTANVVSVREQAKKNDEAMMQLISELRHTRQNLRSSKNSD</sequence>
<dbReference type="Proteomes" id="UP000593890">
    <property type="component" value="Chromosome"/>
</dbReference>
<evidence type="ECO:0000313" key="1">
    <source>
        <dbReference type="EMBL" id="BCI60020.1"/>
    </source>
</evidence>
<organism evidence="1 2">
    <name type="scientific">Solibaculum mannosilyticum</name>
    <dbReference type="NCBI Taxonomy" id="2780922"/>
    <lineage>
        <taxon>Bacteria</taxon>
        <taxon>Bacillati</taxon>
        <taxon>Bacillota</taxon>
        <taxon>Clostridia</taxon>
        <taxon>Eubacteriales</taxon>
        <taxon>Oscillospiraceae</taxon>
        <taxon>Solibaculum</taxon>
    </lineage>
</organism>
<name>A0A7I8CZS7_9FIRM</name>
<evidence type="ECO:0008006" key="3">
    <source>
        <dbReference type="Google" id="ProtNLM"/>
    </source>
</evidence>
<dbReference type="RefSeq" id="WP_090266748.1">
    <property type="nucleotide sequence ID" value="NZ_AP023321.1"/>
</dbReference>
<gene>
    <name evidence="1" type="ORF">C12CBH8_06590</name>
</gene>